<dbReference type="AlphaFoldDB" id="A0A9P4V4N8"/>
<name>A0A9P4V4N8_9PLEO</name>
<reference evidence="3" key="1">
    <citation type="journal article" date="2020" name="Stud. Mycol.">
        <title>101 Dothideomycetes genomes: a test case for predicting lifestyles and emergence of pathogens.</title>
        <authorList>
            <person name="Haridas S."/>
            <person name="Albert R."/>
            <person name="Binder M."/>
            <person name="Bloem J."/>
            <person name="Labutti K."/>
            <person name="Salamov A."/>
            <person name="Andreopoulos B."/>
            <person name="Baker S."/>
            <person name="Barry K."/>
            <person name="Bills G."/>
            <person name="Bluhm B."/>
            <person name="Cannon C."/>
            <person name="Castanera R."/>
            <person name="Culley D."/>
            <person name="Daum C."/>
            <person name="Ezra D."/>
            <person name="Gonzalez J."/>
            <person name="Henrissat B."/>
            <person name="Kuo A."/>
            <person name="Liang C."/>
            <person name="Lipzen A."/>
            <person name="Lutzoni F."/>
            <person name="Magnuson J."/>
            <person name="Mondo S."/>
            <person name="Nolan M."/>
            <person name="Ohm R."/>
            <person name="Pangilinan J."/>
            <person name="Park H.-J."/>
            <person name="Ramirez L."/>
            <person name="Alfaro M."/>
            <person name="Sun H."/>
            <person name="Tritt A."/>
            <person name="Yoshinaga Y."/>
            <person name="Zwiers L.-H."/>
            <person name="Turgeon B."/>
            <person name="Goodwin S."/>
            <person name="Spatafora J."/>
            <person name="Crous P."/>
            <person name="Grigoriev I."/>
        </authorList>
    </citation>
    <scope>NUCLEOTIDE SEQUENCE</scope>
    <source>
        <strain evidence="3">CBS 125425</strain>
    </source>
</reference>
<dbReference type="PANTHER" id="PTHR34598:SF3">
    <property type="entry name" value="OXIDOREDUCTASE AN1597"/>
    <property type="match status" value="1"/>
</dbReference>
<dbReference type="InterPro" id="IPR044053">
    <property type="entry name" value="AsaB-like"/>
</dbReference>
<dbReference type="PANTHER" id="PTHR34598">
    <property type="entry name" value="BLL6449 PROTEIN"/>
    <property type="match status" value="1"/>
</dbReference>
<proteinExistence type="inferred from homology"/>
<evidence type="ECO:0000313" key="3">
    <source>
        <dbReference type="EMBL" id="KAF2736408.1"/>
    </source>
</evidence>
<comment type="caution">
    <text evidence="3">The sequence shown here is derived from an EMBL/GenBank/DDBJ whole genome shotgun (WGS) entry which is preliminary data.</text>
</comment>
<dbReference type="OrthoDB" id="412788at2759"/>
<keyword evidence="3" id="KW-0808">Transferase</keyword>
<evidence type="ECO:0000256" key="1">
    <source>
        <dbReference type="ARBA" id="ARBA00023002"/>
    </source>
</evidence>
<sequence>MPAPSIPAGDIRASLTFLKPDPLHDHEKPYRLRYDPGPGIPRTNCTTLSQENIVIKDIRGQEDAYSLDQNGFEVVELESELSPKAFLDIERVKDVWYDELSTMLKNRYGAKRVEVLEHGIRRRHANFPISTGEDYEYLQPTSIIHVDFTPHSAEVISEKALGVDPASWQRLQTLNIWKPLRGPLSDWPLAVCDSRTLNPPKNCIATDVVEREGYTENYQVYYHPDMKFHYISGQSDKEVMVFRQTDTKQGCGTGVAHAGFSNPKTVVGERPRESIETRAFVYY</sequence>
<dbReference type="NCBIfam" id="NF041278">
    <property type="entry name" value="CmcJ_NvfI_EfuI"/>
    <property type="match status" value="1"/>
</dbReference>
<keyword evidence="3" id="KW-0489">Methyltransferase</keyword>
<dbReference type="GO" id="GO:0032259">
    <property type="term" value="P:methylation"/>
    <property type="evidence" value="ECO:0007669"/>
    <property type="project" value="UniProtKB-KW"/>
</dbReference>
<dbReference type="Proteomes" id="UP000799444">
    <property type="component" value="Unassembled WGS sequence"/>
</dbReference>
<evidence type="ECO:0000313" key="4">
    <source>
        <dbReference type="Proteomes" id="UP000799444"/>
    </source>
</evidence>
<accession>A0A9P4V4N8</accession>
<dbReference type="EMBL" id="ML996125">
    <property type="protein sequence ID" value="KAF2736408.1"/>
    <property type="molecule type" value="Genomic_DNA"/>
</dbReference>
<gene>
    <name evidence="3" type="ORF">EJ04DRAFT_433016</name>
</gene>
<dbReference type="GO" id="GO:0016491">
    <property type="term" value="F:oxidoreductase activity"/>
    <property type="evidence" value="ECO:0007669"/>
    <property type="project" value="UniProtKB-KW"/>
</dbReference>
<keyword evidence="1" id="KW-0560">Oxidoreductase</keyword>
<organism evidence="3 4">
    <name type="scientific">Polyplosphaeria fusca</name>
    <dbReference type="NCBI Taxonomy" id="682080"/>
    <lineage>
        <taxon>Eukaryota</taxon>
        <taxon>Fungi</taxon>
        <taxon>Dikarya</taxon>
        <taxon>Ascomycota</taxon>
        <taxon>Pezizomycotina</taxon>
        <taxon>Dothideomycetes</taxon>
        <taxon>Pleosporomycetidae</taxon>
        <taxon>Pleosporales</taxon>
        <taxon>Tetraplosphaeriaceae</taxon>
        <taxon>Polyplosphaeria</taxon>
    </lineage>
</organism>
<keyword evidence="4" id="KW-1185">Reference proteome</keyword>
<dbReference type="GO" id="GO:0008168">
    <property type="term" value="F:methyltransferase activity"/>
    <property type="evidence" value="ECO:0007669"/>
    <property type="project" value="UniProtKB-KW"/>
</dbReference>
<comment type="similarity">
    <text evidence="2">Belongs to the asaB hydroxylase/desaturase family.</text>
</comment>
<protein>
    <submittedName>
        <fullName evidence="3">CmcJ-like methyltransferase</fullName>
    </submittedName>
</protein>
<evidence type="ECO:0000256" key="2">
    <source>
        <dbReference type="ARBA" id="ARBA00023604"/>
    </source>
</evidence>